<feature type="domain" description="PROP1-like PPR" evidence="9">
    <location>
        <begin position="314"/>
        <end position="403"/>
    </location>
</feature>
<keyword evidence="4" id="KW-0508">mRNA splicing</keyword>
<evidence type="ECO:0000256" key="5">
    <source>
        <dbReference type="ARBA" id="ARBA00044493"/>
    </source>
</evidence>
<dbReference type="InterPro" id="IPR011990">
    <property type="entry name" value="TPR-like_helical_dom_sf"/>
</dbReference>
<dbReference type="PANTHER" id="PTHR47447:SF17">
    <property type="entry name" value="OS12G0638900 PROTEIN"/>
    <property type="match status" value="1"/>
</dbReference>
<sequence length="766" mass="87206">MHRNIWCYGSGFLVRAGKCVPCSTAYRIHVRPRSTRRLADIPKPKDKTEKFRDFEEPITPGELMSLESLGKINNFYDKLGKLIEPDLGKSSIESEAEVNRNPELGLERDILEISAEISDDKVSAEERRALPQKQEVEQNPVDLAIDRLKERLSEKGLQVSEDAISVMKNKFKTMPKGVVLKLGGAFVYLRESREDWKGILTHMRENSDGFNGLSPEEVNSLFMRIPASQRSEILRQFEKMVDEAGIEKGVKLYNMYINSCADSHNLSRDTKHMWKLMDQMKASGIAPDMYTYGSLLKGLSKVNDLDSMEIVRMEMNAGGLSLNKEMYTTILQTCIKTKHYDKAIDIFDNMRLMAVSTQPDAKTYSAVILAHVLKRDIEKALDIYEEMSKGPFAIDPEPESLLLLARGCSRQSRYILKGWRFIFQYHQLQGDLNHNVIEVMMHLAARDGDVNFTRALYNSSFQGKFLGKKNGIVSNPGPRMLNLYFTACSTDKGEGHVPVSQIDAQIRTVRQRVIDMFEYRLQGDSSSKVPPPPFLPLKELHGPDQIVNECEAFLNYSFLLSKQFVRQEIIGSFLNVLLAREDSVKRFEDAYNRLTFFDNQGVSADSQGVEIVEEPIQAAVESKGQLDKTKSLTTAEIEARKLAVAIPRDVSLYSIGLKAARVFKDPEFAQKVWTERGLYRKTKKFANIPYKKRDAQDFEFARGMVSVFIECNQLKEALAIVLSSKQRFDWNWYYLKSLYMAAGQIGDSSVQRVVLELTGKNPNRVR</sequence>
<comment type="function">
    <text evidence="5">Regulates mitochondrial small subunit maturation by controlling 15S rRNA 5'-end processing. Localizes to the 5' precursor of the 15S rRNA in a position that is subsequently occupied by mS47 in the mature yeast mtSSU. Uses structure and sequence-specific RNA recognition, binding to a single-stranded region of the precursor and specifically recognizing bases -6 to -1. The exchange of Ccm1 for mS47 is coupled to the irreversible removal of precursor rRNA that is accompanied by conformational changes of the mitoribosomal proteins uS5m and mS26. These conformational changes signal completion of 5'-end rRNA processing through protection of the mature 5'-end of the 15S rRNA and stabilization of mS47. The removal of the 5' precursor together with the dissociation of Ccm1 may be catalyzed by the 5'-3' exoribonuclease Pet127. Involved in the specific removal of group I introns in mitochondrial encoded transcripts.</text>
</comment>
<feature type="repeat" description="PPR" evidence="8">
    <location>
        <begin position="323"/>
        <end position="357"/>
    </location>
</feature>
<dbReference type="GO" id="GO:0008380">
    <property type="term" value="P:RNA splicing"/>
    <property type="evidence" value="ECO:0007669"/>
    <property type="project" value="UniProtKB-KW"/>
</dbReference>
<comment type="subcellular location">
    <subcellularLocation>
        <location evidence="1">Mitochondrion</location>
    </subcellularLocation>
</comment>
<evidence type="ECO:0000313" key="10">
    <source>
        <dbReference type="EMBL" id="CDK26557.1"/>
    </source>
</evidence>
<dbReference type="Proteomes" id="UP000019384">
    <property type="component" value="Unassembled WGS sequence"/>
</dbReference>
<dbReference type="Gene3D" id="1.25.40.10">
    <property type="entry name" value="Tetratricopeptide repeat domain"/>
    <property type="match status" value="1"/>
</dbReference>
<evidence type="ECO:0000256" key="6">
    <source>
        <dbReference type="ARBA" id="ARBA00044511"/>
    </source>
</evidence>
<evidence type="ECO:0000313" key="11">
    <source>
        <dbReference type="Proteomes" id="UP000019384"/>
    </source>
</evidence>
<keyword evidence="3" id="KW-0677">Repeat</keyword>
<feature type="repeat" description="PPR" evidence="8">
    <location>
        <begin position="360"/>
        <end position="394"/>
    </location>
</feature>
<dbReference type="InterPro" id="IPR002885">
    <property type="entry name" value="PPR_rpt"/>
</dbReference>
<comment type="subunit">
    <text evidence="6">Binds to mitochondrial small subunit 15S rRNA.</text>
</comment>
<organism evidence="10 11">
    <name type="scientific">Kuraishia capsulata CBS 1993</name>
    <dbReference type="NCBI Taxonomy" id="1382522"/>
    <lineage>
        <taxon>Eukaryota</taxon>
        <taxon>Fungi</taxon>
        <taxon>Dikarya</taxon>
        <taxon>Ascomycota</taxon>
        <taxon>Saccharomycotina</taxon>
        <taxon>Pichiomycetes</taxon>
        <taxon>Pichiales</taxon>
        <taxon>Pichiaceae</taxon>
        <taxon>Kuraishia</taxon>
    </lineage>
</organism>
<comment type="similarity">
    <text evidence="2">Belongs to the CCM1 family.</text>
</comment>
<evidence type="ECO:0000256" key="7">
    <source>
        <dbReference type="ARBA" id="ARBA00044527"/>
    </source>
</evidence>
<gene>
    <name evidence="10" type="ORF">KUCA_T00002529001</name>
</gene>
<proteinExistence type="inferred from homology"/>
<evidence type="ECO:0000256" key="8">
    <source>
        <dbReference type="PROSITE-ProRule" id="PRU00708"/>
    </source>
</evidence>
<dbReference type="HOGENOM" id="CLU_019745_0_0_1"/>
<evidence type="ECO:0000256" key="4">
    <source>
        <dbReference type="ARBA" id="ARBA00023187"/>
    </source>
</evidence>
<keyword evidence="11" id="KW-1185">Reference proteome</keyword>
<name>W6MNF2_9ASCO</name>
<keyword evidence="4" id="KW-0507">mRNA processing</keyword>
<dbReference type="PROSITE" id="PS51375">
    <property type="entry name" value="PPR"/>
    <property type="match status" value="3"/>
</dbReference>
<dbReference type="RefSeq" id="XP_022458559.1">
    <property type="nucleotide sequence ID" value="XM_022602789.1"/>
</dbReference>
<evidence type="ECO:0000256" key="2">
    <source>
        <dbReference type="ARBA" id="ARBA00006192"/>
    </source>
</evidence>
<dbReference type="InterPro" id="IPR033443">
    <property type="entry name" value="PROP1-like_PPR_dom"/>
</dbReference>
<accession>W6MNF2</accession>
<dbReference type="NCBIfam" id="TIGR00756">
    <property type="entry name" value="PPR"/>
    <property type="match status" value="2"/>
</dbReference>
<dbReference type="Pfam" id="PF13041">
    <property type="entry name" value="PPR_2"/>
    <property type="match status" value="1"/>
</dbReference>
<dbReference type="EMBL" id="HG793127">
    <property type="protein sequence ID" value="CDK26557.1"/>
    <property type="molecule type" value="Genomic_DNA"/>
</dbReference>
<dbReference type="STRING" id="1382522.W6MNF2"/>
<dbReference type="Pfam" id="PF17177">
    <property type="entry name" value="PPR_long"/>
    <property type="match status" value="1"/>
</dbReference>
<dbReference type="PANTHER" id="PTHR47447">
    <property type="entry name" value="OS03G0856100 PROTEIN"/>
    <property type="match status" value="1"/>
</dbReference>
<dbReference type="AlphaFoldDB" id="W6MNF2"/>
<protein>
    <recommendedName>
        <fullName evidence="7">Mitochondrial 15S rRNA processing factor CCM1</fullName>
    </recommendedName>
</protein>
<dbReference type="GO" id="GO:0005739">
    <property type="term" value="C:mitochondrion"/>
    <property type="evidence" value="ECO:0007669"/>
    <property type="project" value="UniProtKB-SubCell"/>
</dbReference>
<evidence type="ECO:0000256" key="3">
    <source>
        <dbReference type="ARBA" id="ARBA00022737"/>
    </source>
</evidence>
<evidence type="ECO:0000256" key="1">
    <source>
        <dbReference type="ARBA" id="ARBA00004173"/>
    </source>
</evidence>
<dbReference type="GeneID" id="34519947"/>
<evidence type="ECO:0000259" key="9">
    <source>
        <dbReference type="Pfam" id="PF17177"/>
    </source>
</evidence>
<reference evidence="10" key="1">
    <citation type="submission" date="2013-12" db="EMBL/GenBank/DDBJ databases">
        <authorList>
            <person name="Genoscope - CEA"/>
        </authorList>
    </citation>
    <scope>NUCLEOTIDE SEQUENCE</scope>
    <source>
        <strain evidence="10">CBS 1993</strain>
    </source>
</reference>
<dbReference type="OrthoDB" id="185373at2759"/>
<feature type="repeat" description="PPR" evidence="8">
    <location>
        <begin position="288"/>
        <end position="322"/>
    </location>
</feature>
<reference evidence="10" key="2">
    <citation type="submission" date="2014-02" db="EMBL/GenBank/DDBJ databases">
        <title>Complete DNA sequence of /Kuraishia capsulata/ illustrates novel genomic features among budding yeasts (/Saccharomycotina/).</title>
        <authorList>
            <person name="Morales L."/>
            <person name="Noel B."/>
            <person name="Porcel B."/>
            <person name="Marcet-Houben M."/>
            <person name="Hullo M-F."/>
            <person name="Sacerdot C."/>
            <person name="Tekaia F."/>
            <person name="Leh-Louis V."/>
            <person name="Despons L."/>
            <person name="Khanna V."/>
            <person name="Aury J-M."/>
            <person name="Barbe V."/>
            <person name="Couloux A."/>
            <person name="Labadie K."/>
            <person name="Pelletier E."/>
            <person name="Souciet J-L."/>
            <person name="Boekhout T."/>
            <person name="Gabaldon T."/>
            <person name="Wincker P."/>
            <person name="Dujon B."/>
        </authorList>
    </citation>
    <scope>NUCLEOTIDE SEQUENCE</scope>
    <source>
        <strain evidence="10">CBS 1993</strain>
    </source>
</reference>